<reference evidence="10" key="4">
    <citation type="submission" date="2025-09" db="UniProtKB">
        <authorList>
            <consortium name="Ensembl"/>
        </authorList>
    </citation>
    <scope>IDENTIFICATION</scope>
    <source>
        <strain evidence="10">JP 163 A</strain>
    </source>
</reference>
<dbReference type="PROSITE" id="PS50240">
    <property type="entry name" value="TRYPSIN_DOM"/>
    <property type="match status" value="2"/>
</dbReference>
<proteinExistence type="predicted"/>
<accession>M4AGR4</accession>
<dbReference type="eggNOG" id="KOG3627">
    <property type="taxonomic scope" value="Eukaryota"/>
</dbReference>
<dbReference type="InParanoid" id="M4AGR4"/>
<evidence type="ECO:0000313" key="11">
    <source>
        <dbReference type="Proteomes" id="UP000002852"/>
    </source>
</evidence>
<evidence type="ECO:0000256" key="7">
    <source>
        <dbReference type="RuleBase" id="RU363034"/>
    </source>
</evidence>
<dbReference type="InterPro" id="IPR018114">
    <property type="entry name" value="TRYPSIN_HIS"/>
</dbReference>
<dbReference type="GeneTree" id="ENSGT00940000163009"/>
<dbReference type="OMA" id="WMVAITR"/>
<dbReference type="CDD" id="cd00190">
    <property type="entry name" value="Tryp_SPc"/>
    <property type="match status" value="2"/>
</dbReference>
<dbReference type="STRING" id="8083.ENSXMAP00000013658"/>
<dbReference type="InterPro" id="IPR001314">
    <property type="entry name" value="Peptidase_S1A"/>
</dbReference>
<dbReference type="PRINTS" id="PR00722">
    <property type="entry name" value="CHYMOTRYPSIN"/>
</dbReference>
<keyword evidence="4 7" id="KW-0720">Serine protease</keyword>
<dbReference type="InterPro" id="IPR043504">
    <property type="entry name" value="Peptidase_S1_PA_chymotrypsin"/>
</dbReference>
<dbReference type="PANTHER" id="PTHR24253">
    <property type="entry name" value="TRANSMEMBRANE PROTEASE SERINE"/>
    <property type="match status" value="1"/>
</dbReference>
<evidence type="ECO:0000256" key="3">
    <source>
        <dbReference type="ARBA" id="ARBA00022801"/>
    </source>
</evidence>
<reference evidence="11" key="2">
    <citation type="journal article" date="2013" name="Nat. Genet.">
        <title>The genome of the platyfish, Xiphophorus maculatus, provides insights into evolutionary adaptation and several complex traits.</title>
        <authorList>
            <person name="Schartl M."/>
            <person name="Walter R.B."/>
            <person name="Shen Y."/>
            <person name="Garcia T."/>
            <person name="Catchen J."/>
            <person name="Amores A."/>
            <person name="Braasch I."/>
            <person name="Chalopin D."/>
            <person name="Volff J.N."/>
            <person name="Lesch K.P."/>
            <person name="Bisazza A."/>
            <person name="Minx P."/>
            <person name="Hillier L."/>
            <person name="Wilson R.K."/>
            <person name="Fuerstenberg S."/>
            <person name="Boore J."/>
            <person name="Searle S."/>
            <person name="Postlethwait J.H."/>
            <person name="Warren W.C."/>
        </authorList>
    </citation>
    <scope>NUCLEOTIDE SEQUENCE [LARGE SCALE GENOMIC DNA]</scope>
    <source>
        <strain evidence="11">JP 163 A</strain>
    </source>
</reference>
<reference evidence="11" key="1">
    <citation type="submission" date="2012-01" db="EMBL/GenBank/DDBJ databases">
        <authorList>
            <person name="Walter R."/>
            <person name="Schartl M."/>
            <person name="Warren W."/>
        </authorList>
    </citation>
    <scope>NUCLEOTIDE SEQUENCE [LARGE SCALE GENOMIC DNA]</scope>
    <source>
        <strain evidence="11">JP 163 A</strain>
    </source>
</reference>
<reference evidence="10" key="3">
    <citation type="submission" date="2025-08" db="UniProtKB">
        <authorList>
            <consortium name="Ensembl"/>
        </authorList>
    </citation>
    <scope>IDENTIFICATION</scope>
    <source>
        <strain evidence="10">JP 163 A</strain>
    </source>
</reference>
<dbReference type="PANTHER" id="PTHR24253:SF144">
    <property type="entry name" value="CHYMOTRYPSIN-LIKE PROTEASE CTRL-1-RELATED"/>
    <property type="match status" value="1"/>
</dbReference>
<dbReference type="Proteomes" id="UP000002852">
    <property type="component" value="Unassembled WGS sequence"/>
</dbReference>
<evidence type="ECO:0000256" key="4">
    <source>
        <dbReference type="ARBA" id="ARBA00022825"/>
    </source>
</evidence>
<feature type="signal peptide" evidence="8">
    <location>
        <begin position="1"/>
        <end position="22"/>
    </location>
</feature>
<dbReference type="HOGENOM" id="CLU_006842_13_1_1"/>
<name>M4AGR4_XIPMA</name>
<dbReference type="InterPro" id="IPR033116">
    <property type="entry name" value="TRYPSIN_SER"/>
</dbReference>
<keyword evidence="2 8" id="KW-0732">Signal</keyword>
<dbReference type="PROSITE" id="PS00135">
    <property type="entry name" value="TRYPSIN_SER"/>
    <property type="match status" value="2"/>
</dbReference>
<sequence length="634" mass="67271">MAFNKLICVAALLTLLINECDSQLSVCGQPSPSLNTRIVGGEVAPAGSWPWQASLQTSSHFCGGSLINNQWVLTAAHCVVWLNGVTVTVYLGRQSQEGSNPNEVSRTAAQIIYHPNYDSVTSNNDIALLKLSLPVTFTSYISPVCLAASGSIFSSGVNSWITGWGNIGSGVSLPSPQNLMEVEVPVVGNSQCKSSYGDSAITDNMICAGLLAGGKDSCQGDSGGPMVSKQGNRWIQSGVVSFGEGCAKPNFPGVYTRVSQYESWINSIINTNQPGFIIFTSSNLNVSSTTSNPTTHPPTTTTTLTTPTFTALINISEVCGQPSLNTRIVGGEAAPAGSWPWQVSLHLFSHFCGGSLVNDQWVLTAAHCVEGLAGIPSLVTVYLGRQSQEGSNPNEVVRKVVQITSHPNYSFPNNDIALLKMSEPVNFTSYISPVCLAASSSSFYSGDPSWVTGWGNIGFNDPLPSPGNLLEVEADIVGNGQCSCDYSELGDLINDNMICAGFREGGKGPCFGDSGGPLVTKQGDRWIQAGIVSFTVDCAKSYFPSGYARVSQYESWINSVINTNQPGFITFTSNRTNSDLNVSCTTSNLTTHPPTTTSEAQRECLDLIDFVIKQKNLPLLGLPPYCGGGVSVLH</sequence>
<evidence type="ECO:0000256" key="5">
    <source>
        <dbReference type="ARBA" id="ARBA00023157"/>
    </source>
</evidence>
<dbReference type="FunFam" id="2.40.10.10:FF:000024">
    <property type="entry name" value="Serine protease 53"/>
    <property type="match status" value="1"/>
</dbReference>
<evidence type="ECO:0000313" key="10">
    <source>
        <dbReference type="Ensembl" id="ENSXMAP00000013658.2"/>
    </source>
</evidence>
<evidence type="ECO:0000256" key="6">
    <source>
        <dbReference type="ARBA" id="ARBA00023180"/>
    </source>
</evidence>
<dbReference type="PROSITE" id="PS00134">
    <property type="entry name" value="TRYPSIN_HIS"/>
    <property type="match status" value="2"/>
</dbReference>
<dbReference type="SMART" id="SM00020">
    <property type="entry name" value="Tryp_SPc"/>
    <property type="match status" value="2"/>
</dbReference>
<dbReference type="Gene3D" id="2.40.10.10">
    <property type="entry name" value="Trypsin-like serine proteases"/>
    <property type="match status" value="2"/>
</dbReference>
<dbReference type="Pfam" id="PF00089">
    <property type="entry name" value="Trypsin"/>
    <property type="match status" value="2"/>
</dbReference>
<dbReference type="GO" id="GO:0006508">
    <property type="term" value="P:proteolysis"/>
    <property type="evidence" value="ECO:0007669"/>
    <property type="project" value="UniProtKB-KW"/>
</dbReference>
<keyword evidence="1 7" id="KW-0645">Protease</keyword>
<evidence type="ECO:0000256" key="1">
    <source>
        <dbReference type="ARBA" id="ARBA00022670"/>
    </source>
</evidence>
<organism evidence="10 11">
    <name type="scientific">Xiphophorus maculatus</name>
    <name type="common">Southern platyfish</name>
    <name type="synonym">Platypoecilus maculatus</name>
    <dbReference type="NCBI Taxonomy" id="8083"/>
    <lineage>
        <taxon>Eukaryota</taxon>
        <taxon>Metazoa</taxon>
        <taxon>Chordata</taxon>
        <taxon>Craniata</taxon>
        <taxon>Vertebrata</taxon>
        <taxon>Euteleostomi</taxon>
        <taxon>Actinopterygii</taxon>
        <taxon>Neopterygii</taxon>
        <taxon>Teleostei</taxon>
        <taxon>Neoteleostei</taxon>
        <taxon>Acanthomorphata</taxon>
        <taxon>Ovalentaria</taxon>
        <taxon>Atherinomorphae</taxon>
        <taxon>Cyprinodontiformes</taxon>
        <taxon>Poeciliidae</taxon>
        <taxon>Poeciliinae</taxon>
        <taxon>Xiphophorus</taxon>
    </lineage>
</organism>
<evidence type="ECO:0000256" key="2">
    <source>
        <dbReference type="ARBA" id="ARBA00022729"/>
    </source>
</evidence>
<dbReference type="InterPro" id="IPR001254">
    <property type="entry name" value="Trypsin_dom"/>
</dbReference>
<feature type="chain" id="PRO_5017193681" evidence="8">
    <location>
        <begin position="23"/>
        <end position="634"/>
    </location>
</feature>
<dbReference type="GO" id="GO:0004252">
    <property type="term" value="F:serine-type endopeptidase activity"/>
    <property type="evidence" value="ECO:0007669"/>
    <property type="project" value="InterPro"/>
</dbReference>
<keyword evidence="3 7" id="KW-0378">Hydrolase</keyword>
<evidence type="ECO:0000259" key="9">
    <source>
        <dbReference type="PROSITE" id="PS50240"/>
    </source>
</evidence>
<protein>
    <submittedName>
        <fullName evidence="10">Transmembrane protease serine 9-like</fullName>
    </submittedName>
</protein>
<dbReference type="AlphaFoldDB" id="M4AGR4"/>
<keyword evidence="11" id="KW-1185">Reference proteome</keyword>
<keyword evidence="6" id="KW-0325">Glycoprotein</keyword>
<feature type="domain" description="Peptidase S1" evidence="9">
    <location>
        <begin position="328"/>
        <end position="562"/>
    </location>
</feature>
<dbReference type="SUPFAM" id="SSF50494">
    <property type="entry name" value="Trypsin-like serine proteases"/>
    <property type="match status" value="2"/>
</dbReference>
<evidence type="ECO:0000256" key="8">
    <source>
        <dbReference type="SAM" id="SignalP"/>
    </source>
</evidence>
<dbReference type="Ensembl" id="ENSXMAT00000013674.2">
    <property type="protein sequence ID" value="ENSXMAP00000013658.2"/>
    <property type="gene ID" value="ENSXMAG00000023686.1"/>
</dbReference>
<feature type="domain" description="Peptidase S1" evidence="9">
    <location>
        <begin position="38"/>
        <end position="270"/>
    </location>
</feature>
<dbReference type="InterPro" id="IPR009003">
    <property type="entry name" value="Peptidase_S1_PA"/>
</dbReference>
<dbReference type="FunFam" id="2.40.10.10:FF:000057">
    <property type="entry name" value="Zgc:100868"/>
    <property type="match status" value="1"/>
</dbReference>
<keyword evidence="5" id="KW-1015">Disulfide bond</keyword>